<dbReference type="EMBL" id="CM007649">
    <property type="protein sequence ID" value="ONM37404.1"/>
    <property type="molecule type" value="Genomic_DNA"/>
</dbReference>
<name>A0A1D6HP47_MAIZE</name>
<dbReference type="EMBL" id="CM000781">
    <property type="protein sequence ID" value="AQK76049.1"/>
    <property type="molecule type" value="Genomic_DNA"/>
</dbReference>
<dbReference type="GO" id="GO:0051603">
    <property type="term" value="P:proteolysis involved in protein catabolic process"/>
    <property type="evidence" value="ECO:0007669"/>
    <property type="project" value="InterPro"/>
</dbReference>
<evidence type="ECO:0000256" key="4">
    <source>
        <dbReference type="ARBA" id="ARBA00026071"/>
    </source>
</evidence>
<comment type="subunit">
    <text evidence="4">The 26S proteasome consists of a 20S proteasome core and two 19S regulatory subunits. The 20S proteasome core is composed of 28 subunits that are arranged in four stacked rings, resulting in a barrel-shaped structure. The two end rings are each formed by seven alpha subunits, and the two central rings are each formed by seven beta subunits. The catalytic chamber with the active sites is on the inside of the barrel.</text>
</comment>
<dbReference type="InterPro" id="IPR029055">
    <property type="entry name" value="Ntn_hydrolases_N"/>
</dbReference>
<dbReference type="GO" id="GO:0005634">
    <property type="term" value="C:nucleus"/>
    <property type="evidence" value="ECO:0007669"/>
    <property type="project" value="UniProtKB-SubCell"/>
</dbReference>
<dbReference type="eggNOG" id="KOG0179">
    <property type="taxonomic scope" value="Eukaryota"/>
</dbReference>
<dbReference type="STRING" id="4577.A0A1D6HP47"/>
<dbReference type="Gene3D" id="3.60.20.10">
    <property type="entry name" value="Glutamine Phosphoribosylpyrophosphate, subunit 1, domain 1"/>
    <property type="match status" value="1"/>
</dbReference>
<reference evidence="6" key="1">
    <citation type="submission" date="2015-12" db="EMBL/GenBank/DDBJ databases">
        <title>Update maize B73 reference genome by single molecule sequencing technologies.</title>
        <authorList>
            <consortium name="Maize Genome Sequencing Project"/>
            <person name="Ware D."/>
        </authorList>
    </citation>
    <scope>NUCLEOTIDE SEQUENCE [LARGE SCALE GENOMIC DNA]</scope>
    <source>
        <tissue evidence="6">Seedling</tissue>
    </source>
</reference>
<dbReference type="InParanoid" id="A0A1D6HP47"/>
<keyword evidence="3 6" id="KW-0647">Proteasome</keyword>
<gene>
    <name evidence="5" type="ORF">ZEAMMB73_Zm00001d018456</name>
    <name evidence="6" type="ORF">ZEAMMB73_Zm00001d043281</name>
</gene>
<dbReference type="InterPro" id="IPR023333">
    <property type="entry name" value="Proteasome_suB-type"/>
</dbReference>
<protein>
    <submittedName>
        <fullName evidence="6">Proteasome subunit beta type-1</fullName>
    </submittedName>
</protein>
<sequence length="108" mass="12527">MRKQEQEGEKVQGDIKALHKNLAVRELLYQHQHNKRMSCPAMAQLLSNTLYYKCFFPYYAFNVLGGLDSEEAIDLVKDVFASEPERDIYTSKYMLFVLPGAVRGYENN</sequence>
<dbReference type="GO" id="GO:0005839">
    <property type="term" value="C:proteasome core complex"/>
    <property type="evidence" value="ECO:0007669"/>
    <property type="project" value="InterPro"/>
</dbReference>
<dbReference type="PANTHER" id="PTHR32194">
    <property type="entry name" value="METALLOPROTEASE TLDD"/>
    <property type="match status" value="1"/>
</dbReference>
<evidence type="ECO:0000313" key="6">
    <source>
        <dbReference type="EMBL" id="ONM37404.1"/>
    </source>
</evidence>
<proteinExistence type="predicted"/>
<organism evidence="6">
    <name type="scientific">Zea mays</name>
    <name type="common">Maize</name>
    <dbReference type="NCBI Taxonomy" id="4577"/>
    <lineage>
        <taxon>Eukaryota</taxon>
        <taxon>Viridiplantae</taxon>
        <taxon>Streptophyta</taxon>
        <taxon>Embryophyta</taxon>
        <taxon>Tracheophyta</taxon>
        <taxon>Spermatophyta</taxon>
        <taxon>Magnoliopsida</taxon>
        <taxon>Liliopsida</taxon>
        <taxon>Poales</taxon>
        <taxon>Poaceae</taxon>
        <taxon>PACMAD clade</taxon>
        <taxon>Panicoideae</taxon>
        <taxon>Andropogonodae</taxon>
        <taxon>Andropogoneae</taxon>
        <taxon>Tripsacinae</taxon>
        <taxon>Zea</taxon>
    </lineage>
</organism>
<keyword evidence="2" id="KW-0963">Cytoplasm</keyword>
<accession>A0A1D6HP47</accession>
<dbReference type="Pfam" id="PF00227">
    <property type="entry name" value="Proteasome"/>
    <property type="match status" value="1"/>
</dbReference>
<evidence type="ECO:0000256" key="2">
    <source>
        <dbReference type="ARBA" id="ARBA00022490"/>
    </source>
</evidence>
<evidence type="ECO:0000256" key="3">
    <source>
        <dbReference type="ARBA" id="ARBA00022942"/>
    </source>
</evidence>
<evidence type="ECO:0000313" key="5">
    <source>
        <dbReference type="EMBL" id="AQK76049.1"/>
    </source>
</evidence>
<dbReference type="PANTHER" id="PTHR32194:SF2">
    <property type="entry name" value="PROTEASOME SUBUNIT BETA TYPE-1"/>
    <property type="match status" value="1"/>
</dbReference>
<comment type="subcellular location">
    <subcellularLocation>
        <location evidence="1">Nucleus</location>
    </subcellularLocation>
</comment>
<dbReference type="SUPFAM" id="SSF56235">
    <property type="entry name" value="N-terminal nucleophile aminohydrolases (Ntn hydrolases)"/>
    <property type="match status" value="1"/>
</dbReference>
<evidence type="ECO:0000256" key="1">
    <source>
        <dbReference type="ARBA" id="ARBA00004123"/>
    </source>
</evidence>
<dbReference type="SMR" id="A0A1D6HP47"/>
<dbReference type="AlphaFoldDB" id="A0A1D6HP47"/>
<dbReference type="InterPro" id="IPR001353">
    <property type="entry name" value="Proteasome_sua/b"/>
</dbReference>